<comment type="caution">
    <text evidence="1">The sequence shown here is derived from an EMBL/GenBank/DDBJ whole genome shotgun (WGS) entry which is preliminary data.</text>
</comment>
<dbReference type="Proteomes" id="UP001500540">
    <property type="component" value="Unassembled WGS sequence"/>
</dbReference>
<dbReference type="RefSeq" id="WP_344783824.1">
    <property type="nucleotide sequence ID" value="NZ_BAABAF010000008.1"/>
</dbReference>
<proteinExistence type="predicted"/>
<sequence length="318" mass="35309">MSTTVFARATVLTREQWQAQEAVHVARAEALTAGHRARAARSVQHPVEDFLFTYYSYKPKVLRRWHPGVGVELADAHARACWRWYTSGDAPGTARVDAAAYRAEKATLIDAVHRILHSTAGRTGRFGCFGLHEWAMVYRDGAHRHPLPLRLGQQATDAVVESHELRCTHFDAFRFFTPAAVPRNAQPLRRDTAPDAEQPGCLHANMDLYKWAIKLGPLVPGALLLDAFELARDIRTLDMAASPYDLTEWGLAPVPIETAAGKAEYVHRQRGFAQRADLLRRRLLDVLDDGPLWCRPSRPDAACGYGGMTAAAEGVDDP</sequence>
<keyword evidence="2" id="KW-1185">Reference proteome</keyword>
<reference evidence="2" key="1">
    <citation type="journal article" date="2019" name="Int. J. Syst. Evol. Microbiol.">
        <title>The Global Catalogue of Microorganisms (GCM) 10K type strain sequencing project: providing services to taxonomists for standard genome sequencing and annotation.</title>
        <authorList>
            <consortium name="The Broad Institute Genomics Platform"/>
            <consortium name="The Broad Institute Genome Sequencing Center for Infectious Disease"/>
            <person name="Wu L."/>
            <person name="Ma J."/>
        </authorList>
    </citation>
    <scope>NUCLEOTIDE SEQUENCE [LARGE SCALE GENOMIC DNA]</scope>
    <source>
        <strain evidence="2">JCM 16950</strain>
    </source>
</reference>
<organism evidence="1 2">
    <name type="scientific">Microbacterium kribbense</name>
    <dbReference type="NCBI Taxonomy" id="433645"/>
    <lineage>
        <taxon>Bacteria</taxon>
        <taxon>Bacillati</taxon>
        <taxon>Actinomycetota</taxon>
        <taxon>Actinomycetes</taxon>
        <taxon>Micrococcales</taxon>
        <taxon>Microbacteriaceae</taxon>
        <taxon>Microbacterium</taxon>
    </lineage>
</organism>
<name>A0ABP7GUC6_9MICO</name>
<gene>
    <name evidence="1" type="ORF">GCM10022240_23540</name>
</gene>
<evidence type="ECO:0008006" key="3">
    <source>
        <dbReference type="Google" id="ProtNLM"/>
    </source>
</evidence>
<evidence type="ECO:0000313" key="2">
    <source>
        <dbReference type="Proteomes" id="UP001500540"/>
    </source>
</evidence>
<accession>A0ABP7GUC6</accession>
<evidence type="ECO:0000313" key="1">
    <source>
        <dbReference type="EMBL" id="GAA3770576.1"/>
    </source>
</evidence>
<dbReference type="EMBL" id="BAABAF010000008">
    <property type="protein sequence ID" value="GAA3770576.1"/>
    <property type="molecule type" value="Genomic_DNA"/>
</dbReference>
<protein>
    <recommendedName>
        <fullName evidence="3">3-methyladenine DNA glycosylase</fullName>
    </recommendedName>
</protein>